<comment type="catalytic activity">
    <reaction evidence="9">
        <text>L-alanine + 2-oxoglutarate = pyruvate + L-glutamate</text>
        <dbReference type="Rhea" id="RHEA:19453"/>
        <dbReference type="ChEBI" id="CHEBI:15361"/>
        <dbReference type="ChEBI" id="CHEBI:16810"/>
        <dbReference type="ChEBI" id="CHEBI:29985"/>
        <dbReference type="ChEBI" id="CHEBI:57972"/>
        <dbReference type="EC" id="2.6.1.2"/>
    </reaction>
</comment>
<evidence type="ECO:0000256" key="6">
    <source>
        <dbReference type="ARBA" id="ARBA00025708"/>
    </source>
</evidence>
<accession>A6HSC6</accession>
<dbReference type="EC" id="2.6.1.2" evidence="8"/>
<protein>
    <recommendedName>
        <fullName evidence="8">alanine transaminase</fullName>
        <ecNumber evidence="8">2.6.1.2</ecNumber>
    </recommendedName>
</protein>
<evidence type="ECO:0000256" key="4">
    <source>
        <dbReference type="ARBA" id="ARBA00022679"/>
    </source>
</evidence>
<dbReference type="Gene3D" id="3.40.640.10">
    <property type="entry name" value="Type I PLP-dependent aspartate aminotransferase-like (Major domain)"/>
    <property type="match status" value="1"/>
</dbReference>
<dbReference type="InterPro" id="IPR004839">
    <property type="entry name" value="Aminotransferase_I/II_large"/>
</dbReference>
<keyword evidence="4" id="KW-0808">Transferase</keyword>
<proteinExistence type="inferred from homology"/>
<dbReference type="PANTHER" id="PTHR11751">
    <property type="entry name" value="ALANINE AMINOTRANSFERASE"/>
    <property type="match status" value="1"/>
</dbReference>
<keyword evidence="5" id="KW-0663">Pyridoxal phosphate</keyword>
<feature type="domain" description="Aminotransferase class I/classII large" evidence="10">
    <location>
        <begin position="128"/>
        <end position="432"/>
    </location>
</feature>
<comment type="pathway">
    <text evidence="6">Amino-acid degradation; L-alanine degradation via transaminase pathway; pyruvate from L-alanine: step 1/1.</text>
</comment>
<evidence type="ECO:0000256" key="3">
    <source>
        <dbReference type="ARBA" id="ARBA00022576"/>
    </source>
</evidence>
<dbReference type="CDD" id="cd00609">
    <property type="entry name" value="AAT_like"/>
    <property type="match status" value="1"/>
</dbReference>
<evidence type="ECO:0000313" key="13">
    <source>
        <dbReference type="RGD" id="621720"/>
    </source>
</evidence>
<dbReference type="EMBL" id="CH473950">
    <property type="protein sequence ID" value="EDM15946.1"/>
    <property type="molecule type" value="Genomic_DNA"/>
</dbReference>
<dbReference type="FunFam" id="3.90.1150.10:FF:000010">
    <property type="entry name" value="Alanine aminotransferase 2"/>
    <property type="match status" value="1"/>
</dbReference>
<dbReference type="SUPFAM" id="SSF53383">
    <property type="entry name" value="PLP-dependent transferases"/>
    <property type="match status" value="1"/>
</dbReference>
<evidence type="ECO:0000313" key="12">
    <source>
        <dbReference type="Proteomes" id="UP000234681"/>
    </source>
</evidence>
<comment type="similarity">
    <text evidence="7">Belongs to the class-I pyridoxal-phosphate-dependent aminotransferase family. Alanine aminotransferase subfamily.</text>
</comment>
<evidence type="ECO:0000259" key="10">
    <source>
        <dbReference type="Pfam" id="PF00155"/>
    </source>
</evidence>
<name>A6HSC6_RAT</name>
<dbReference type="PANTHER" id="PTHR11751:SF308">
    <property type="entry name" value="ALANINE AMINOTRANSFERASE 1"/>
    <property type="match status" value="1"/>
</dbReference>
<dbReference type="Gene3D" id="3.90.1150.10">
    <property type="entry name" value="Aspartate Aminotransferase, domain 1"/>
    <property type="match status" value="2"/>
</dbReference>
<dbReference type="FunFam" id="1.10.287.1970:FF:000001">
    <property type="entry name" value="Alanine aminotransferase 2"/>
    <property type="match status" value="1"/>
</dbReference>
<dbReference type="InterPro" id="IPR015424">
    <property type="entry name" value="PyrdxlP-dep_Trfase"/>
</dbReference>
<sequence length="444" mass="49767">MASRVNDQSQASRNGLKGKVLTLDTMNPCVRRVEYAVRGPIVQRALELEQELRQGVKKPFTEVIRANIGDAQAMGQRPITFFRQVLALCVYPNLLSSPDFPEDAKRRAERILQTMLKLLVSGEGRARTGVLIPIPQYPLYSAALAELDAVQVDYYLDEERAWALDIAELRRALCQARDRCCPRVLCVINPGNPTGQVQTRECIEAVIRFAFKEGLFLMADEVYQDNVYAEGSQFHSFKKVLMEMGPPYSTQQELASFHSVSKGYMGECGFRGGYVEVVNMDAEVQKQMGKLMSVRLCPPVPGQALMDMVVSPPTPSEPSFKQFQAERQEVLAELAAKAKLTEQVFNEAPGIRCNPVQGAMYSFPQVQLPLKAVQRAQELGLAPDMFFCLCLLEETGICVVPGSGFGQQEGTYHFRMTILPPMEKLRLLLEKLSHFHAKFTHEYS</sequence>
<dbReference type="RGD" id="621720">
    <property type="gene designation" value="Gpt"/>
</dbReference>
<dbReference type="AlphaFoldDB" id="A6HSC6"/>
<comment type="subunit">
    <text evidence="2">Homodimer.</text>
</comment>
<dbReference type="Proteomes" id="UP000234681">
    <property type="component" value="Chromosome 7"/>
</dbReference>
<evidence type="ECO:0000256" key="8">
    <source>
        <dbReference type="ARBA" id="ARBA00026106"/>
    </source>
</evidence>
<dbReference type="Gene3D" id="1.10.287.1970">
    <property type="match status" value="1"/>
</dbReference>
<dbReference type="InterPro" id="IPR045088">
    <property type="entry name" value="ALAT1/2-like"/>
</dbReference>
<evidence type="ECO:0000313" key="11">
    <source>
        <dbReference type="EMBL" id="EDM15946.1"/>
    </source>
</evidence>
<evidence type="ECO:0000256" key="5">
    <source>
        <dbReference type="ARBA" id="ARBA00022898"/>
    </source>
</evidence>
<evidence type="ECO:0000256" key="7">
    <source>
        <dbReference type="ARBA" id="ARBA00025785"/>
    </source>
</evidence>
<evidence type="ECO:0000256" key="9">
    <source>
        <dbReference type="ARBA" id="ARBA00047412"/>
    </source>
</evidence>
<dbReference type="GO" id="GO:0004021">
    <property type="term" value="F:L-alanine:2-oxoglutarate aminotransferase activity"/>
    <property type="evidence" value="ECO:0007669"/>
    <property type="project" value="UniProtKB-EC"/>
</dbReference>
<dbReference type="InterPro" id="IPR015422">
    <property type="entry name" value="PyrdxlP-dep_Trfase_small"/>
</dbReference>
<dbReference type="GO" id="GO:0030170">
    <property type="term" value="F:pyridoxal phosphate binding"/>
    <property type="evidence" value="ECO:0007669"/>
    <property type="project" value="InterPro"/>
</dbReference>
<comment type="cofactor">
    <cofactor evidence="1">
        <name>pyridoxal 5'-phosphate</name>
        <dbReference type="ChEBI" id="CHEBI:597326"/>
    </cofactor>
</comment>
<evidence type="ECO:0000256" key="2">
    <source>
        <dbReference type="ARBA" id="ARBA00011738"/>
    </source>
</evidence>
<dbReference type="Pfam" id="PF00155">
    <property type="entry name" value="Aminotran_1_2"/>
    <property type="match status" value="1"/>
</dbReference>
<reference evidence="11 12" key="1">
    <citation type="submission" date="2005-09" db="EMBL/GenBank/DDBJ databases">
        <authorList>
            <person name="Mural R.J."/>
            <person name="Li P.W."/>
            <person name="Adams M.D."/>
            <person name="Amanatides P.G."/>
            <person name="Baden-Tillson H."/>
            <person name="Barnstead M."/>
            <person name="Chin S.H."/>
            <person name="Dew I."/>
            <person name="Evans C.A."/>
            <person name="Ferriera S."/>
            <person name="Flanigan M."/>
            <person name="Fosler C."/>
            <person name="Glodek A."/>
            <person name="Gu Z."/>
            <person name="Holt R.A."/>
            <person name="Jennings D."/>
            <person name="Kraft C.L."/>
            <person name="Lu F."/>
            <person name="Nguyen T."/>
            <person name="Nusskern D.R."/>
            <person name="Pfannkoch C.M."/>
            <person name="Sitter C."/>
            <person name="Sutton G.G."/>
            <person name="Venter J.C."/>
            <person name="Wang Z."/>
            <person name="Woodage T."/>
            <person name="Zheng X.H."/>
            <person name="Zhong F."/>
        </authorList>
    </citation>
    <scope>NUCLEOTIDE SEQUENCE [LARGE SCALE GENOMIC DNA]</scope>
    <source>
        <strain>BN</strain>
        <strain evidence="12">Sprague-Dawley</strain>
    </source>
</reference>
<dbReference type="InterPro" id="IPR015421">
    <property type="entry name" value="PyrdxlP-dep_Trfase_major"/>
</dbReference>
<keyword evidence="3" id="KW-0032">Aminotransferase</keyword>
<organism evidence="11 12">
    <name type="scientific">Rattus norvegicus</name>
    <name type="common">Rat</name>
    <dbReference type="NCBI Taxonomy" id="10116"/>
    <lineage>
        <taxon>Eukaryota</taxon>
        <taxon>Metazoa</taxon>
        <taxon>Chordata</taxon>
        <taxon>Craniata</taxon>
        <taxon>Vertebrata</taxon>
        <taxon>Euteleostomi</taxon>
        <taxon>Mammalia</taxon>
        <taxon>Eutheria</taxon>
        <taxon>Euarchontoglires</taxon>
        <taxon>Glires</taxon>
        <taxon>Rodentia</taxon>
        <taxon>Myomorpha</taxon>
        <taxon>Muroidea</taxon>
        <taxon>Muridae</taxon>
        <taxon>Murinae</taxon>
        <taxon>Rattus</taxon>
    </lineage>
</organism>
<dbReference type="FunFam" id="3.40.640.10:FF:000226">
    <property type="entry name" value="Alanine aminotransferase 2"/>
    <property type="match status" value="1"/>
</dbReference>
<evidence type="ECO:0000256" key="1">
    <source>
        <dbReference type="ARBA" id="ARBA00001933"/>
    </source>
</evidence>
<gene>
    <name evidence="13" type="primary">Gpt</name>
    <name evidence="11" type="synonym">Gpt1</name>
    <name evidence="11" type="ORF">rCG_59823</name>
</gene>